<dbReference type="EMBL" id="JBEWZI010000007">
    <property type="protein sequence ID" value="MET7014245.1"/>
    <property type="molecule type" value="Genomic_DNA"/>
</dbReference>
<protein>
    <submittedName>
        <fullName evidence="1">Dihydrodipicolinate reductase</fullName>
    </submittedName>
</protein>
<keyword evidence="2" id="KW-1185">Reference proteome</keyword>
<gene>
    <name evidence="1" type="ORF">ABXR19_08580</name>
</gene>
<dbReference type="PANTHER" id="PTHR20836:SF0">
    <property type="entry name" value="4-HYDROXY-TETRAHYDRODIPICOLINATE REDUCTASE 1, CHLOROPLASTIC-RELATED"/>
    <property type="match status" value="1"/>
</dbReference>
<reference evidence="1 2" key="1">
    <citation type="submission" date="2024-07" db="EMBL/GenBank/DDBJ databases">
        <title>Uliginosibacterium flavum JJ3220;KACC:17644.</title>
        <authorList>
            <person name="Kim M.K."/>
        </authorList>
    </citation>
    <scope>NUCLEOTIDE SEQUENCE [LARGE SCALE GENOMIC DNA]</scope>
    <source>
        <strain evidence="1 2">KACC:17644</strain>
    </source>
</reference>
<dbReference type="RefSeq" id="WP_354600704.1">
    <property type="nucleotide sequence ID" value="NZ_JBEWZI010000007.1"/>
</dbReference>
<evidence type="ECO:0000313" key="1">
    <source>
        <dbReference type="EMBL" id="MET7014245.1"/>
    </source>
</evidence>
<sequence>MDKAVIIVAGTGKLARELLGALPGALASAEVIAWADAGKDAGSAIVVHAGSGRELEEIICYCQTTKSTLVELATGSEIEQRGFDFPVVLCPNTNILMLKFMAMLAASGSLFRNYQVSITESHQAEKSSVPGTAVALAQSLGVPSEAIRSIRDPQAQQDDLKIPAEYLARHAFHRIEIEDQVGRVVLETSVFGPAPYAEGLAQIIAAIRSHTLENRRYSVMEFIENGWV</sequence>
<dbReference type="Proteomes" id="UP001549691">
    <property type="component" value="Unassembled WGS sequence"/>
</dbReference>
<dbReference type="InterPro" id="IPR023940">
    <property type="entry name" value="DHDPR_bac"/>
</dbReference>
<organism evidence="1 2">
    <name type="scientific">Uliginosibacterium flavum</name>
    <dbReference type="NCBI Taxonomy" id="1396831"/>
    <lineage>
        <taxon>Bacteria</taxon>
        <taxon>Pseudomonadati</taxon>
        <taxon>Pseudomonadota</taxon>
        <taxon>Betaproteobacteria</taxon>
        <taxon>Rhodocyclales</taxon>
        <taxon>Zoogloeaceae</taxon>
        <taxon>Uliginosibacterium</taxon>
    </lineage>
</organism>
<proteinExistence type="predicted"/>
<comment type="caution">
    <text evidence="1">The sequence shown here is derived from an EMBL/GenBank/DDBJ whole genome shotgun (WGS) entry which is preliminary data.</text>
</comment>
<accession>A0ABV2TJZ9</accession>
<dbReference type="PANTHER" id="PTHR20836">
    <property type="entry name" value="DIHYDRODIPICOLINATE REDUCTASE"/>
    <property type="match status" value="1"/>
</dbReference>
<evidence type="ECO:0000313" key="2">
    <source>
        <dbReference type="Proteomes" id="UP001549691"/>
    </source>
</evidence>
<name>A0ABV2TJZ9_9RHOO</name>